<gene>
    <name evidence="2" type="ORF">ZT3D7_G2085</name>
</gene>
<evidence type="ECO:0008006" key="4">
    <source>
        <dbReference type="Google" id="ProtNLM"/>
    </source>
</evidence>
<dbReference type="AlphaFoldDB" id="A0A1X7RHN4"/>
<evidence type="ECO:0000256" key="1">
    <source>
        <dbReference type="ARBA" id="ARBA00035112"/>
    </source>
</evidence>
<dbReference type="STRING" id="1276538.A0A1X7RHN4"/>
<dbReference type="GO" id="GO:0043386">
    <property type="term" value="P:mycotoxin biosynthetic process"/>
    <property type="evidence" value="ECO:0007669"/>
    <property type="project" value="InterPro"/>
</dbReference>
<dbReference type="InterPro" id="IPR021765">
    <property type="entry name" value="UstYa-like"/>
</dbReference>
<dbReference type="EMBL" id="LT853692">
    <property type="protein sequence ID" value="SMQ46938.1"/>
    <property type="molecule type" value="Genomic_DNA"/>
</dbReference>
<dbReference type="Pfam" id="PF11807">
    <property type="entry name" value="UstYa"/>
    <property type="match status" value="1"/>
</dbReference>
<reference evidence="2 3" key="1">
    <citation type="submission" date="2016-06" db="EMBL/GenBank/DDBJ databases">
        <authorList>
            <person name="Kjaerup R.B."/>
            <person name="Dalgaard T.S."/>
            <person name="Juul-Madsen H.R."/>
        </authorList>
    </citation>
    <scope>NUCLEOTIDE SEQUENCE [LARGE SCALE GENOMIC DNA]</scope>
</reference>
<evidence type="ECO:0000313" key="2">
    <source>
        <dbReference type="EMBL" id="SMQ46938.1"/>
    </source>
</evidence>
<accession>A0A1X7RHN4</accession>
<protein>
    <recommendedName>
        <fullName evidence="4">Tat pathway signal sequence</fullName>
    </recommendedName>
</protein>
<name>A0A1X7RHN4_ZYMT9</name>
<comment type="similarity">
    <text evidence="1">Belongs to the ustYa family.</text>
</comment>
<evidence type="ECO:0000313" key="3">
    <source>
        <dbReference type="Proteomes" id="UP000215127"/>
    </source>
</evidence>
<dbReference type="PANTHER" id="PTHR33365">
    <property type="entry name" value="YALI0B05434P"/>
    <property type="match status" value="1"/>
</dbReference>
<dbReference type="PANTHER" id="PTHR33365:SF13">
    <property type="entry name" value="TAT PATHWAY SIGNAL SEQUENCE"/>
    <property type="match status" value="1"/>
</dbReference>
<proteinExistence type="inferred from homology"/>
<sequence>MDLSKEAYTEGALIALSSSVITAAVLRRQPTPSHCEDLSVDDGSLLSDIDRSWHLKWFSPFNFSGSPYTADPKTSDPDAAWEDLGVEFDYFVIPPDQGAIFGLDPQHNAMHVDEHGDVTGYIAILEAVHELHCLDALRRNLWFNRDHYASTHNASLPVQKAHLNHCVDALREKLMCGADIGVVPWVWSSDPHFITQPNFVRQHQCHDFEAVRDWARERQVKKLAPEKDLVIPEDAIFTDLVGEVPF</sequence>
<keyword evidence="3" id="KW-1185">Reference proteome</keyword>
<dbReference type="Proteomes" id="UP000215127">
    <property type="component" value="Chromosome 1"/>
</dbReference>
<organism evidence="2 3">
    <name type="scientific">Zymoseptoria tritici (strain ST99CH_3D7)</name>
    <dbReference type="NCBI Taxonomy" id="1276538"/>
    <lineage>
        <taxon>Eukaryota</taxon>
        <taxon>Fungi</taxon>
        <taxon>Dikarya</taxon>
        <taxon>Ascomycota</taxon>
        <taxon>Pezizomycotina</taxon>
        <taxon>Dothideomycetes</taxon>
        <taxon>Dothideomycetidae</taxon>
        <taxon>Mycosphaerellales</taxon>
        <taxon>Mycosphaerellaceae</taxon>
        <taxon>Zymoseptoria</taxon>
    </lineage>
</organism>